<evidence type="ECO:0000313" key="3">
    <source>
        <dbReference type="EMBL" id="ATB28121.1"/>
    </source>
</evidence>
<reference evidence="3 4" key="1">
    <citation type="submission" date="2017-06" db="EMBL/GenBank/DDBJ databases">
        <authorList>
            <person name="Kim H.J."/>
            <person name="Triplett B.A."/>
        </authorList>
    </citation>
    <scope>NUCLEOTIDE SEQUENCE [LARGE SCALE GENOMIC DNA]</scope>
    <source>
        <strain evidence="3 4">DSM 14713</strain>
    </source>
</reference>
<dbReference type="GO" id="GO:0006313">
    <property type="term" value="P:DNA transposition"/>
    <property type="evidence" value="ECO:0007669"/>
    <property type="project" value="InterPro"/>
</dbReference>
<sequence length="399" mass="44225">MTRLAITFKQIVDPRTNRGKRHGLGAILSLLVQGMATGRRVLRQVEALSVDLVREGTEPEGLRGPVSDTTLDRLLSQLEPEGLDKVLRQSVRTALKQGVLRQDRMAAGVVSIDDKAGESTRGQAPCEPSHTTRDEKGQEYWYPFALRAALTSSRACPVLDQMMLEGKQGEATAFPTLLGRVVEKYGEHFKYVTADAGLTSAANAKAVREAGKHYLFAVKENFQRLYPMMWVALGTAPVQVSVRERARGEWVEREVRAVRVPETEEFPEAKQWVWVRSRREREGSLSEVETRLFVTSIPSGELSGQQLLTVVRGHWGIENGPNWTADVVLEEDTGSASLRGQAPVVLSWLRLLAYNLLALVRTHLPPKDGRPVSYARCQEVLYQGLLGLAVLPESLAPLA</sequence>
<dbReference type="InterPro" id="IPR051698">
    <property type="entry name" value="Transposase_11-like"/>
</dbReference>
<evidence type="ECO:0000259" key="2">
    <source>
        <dbReference type="Pfam" id="PF01609"/>
    </source>
</evidence>
<gene>
    <name evidence="3" type="ORF">MEBOL_001566</name>
</gene>
<dbReference type="InterPro" id="IPR002559">
    <property type="entry name" value="Transposase_11"/>
</dbReference>
<dbReference type="PANTHER" id="PTHR30298">
    <property type="entry name" value="H REPEAT-ASSOCIATED PREDICTED TRANSPOSASE"/>
    <property type="match status" value="1"/>
</dbReference>
<dbReference type="InterPro" id="IPR047647">
    <property type="entry name" value="ISAs1_transpos"/>
</dbReference>
<name>A0A250IAC8_9BACT</name>
<evidence type="ECO:0000313" key="4">
    <source>
        <dbReference type="Proteomes" id="UP000217289"/>
    </source>
</evidence>
<dbReference type="GO" id="GO:0003677">
    <property type="term" value="F:DNA binding"/>
    <property type="evidence" value="ECO:0007669"/>
    <property type="project" value="InterPro"/>
</dbReference>
<feature type="region of interest" description="Disordered" evidence="1">
    <location>
        <begin position="115"/>
        <end position="134"/>
    </location>
</feature>
<dbReference type="Proteomes" id="UP000217289">
    <property type="component" value="Chromosome"/>
</dbReference>
<feature type="domain" description="Transposase IS4-like" evidence="2">
    <location>
        <begin position="134"/>
        <end position="356"/>
    </location>
</feature>
<dbReference type="KEGG" id="mbd:MEBOL_001566"/>
<dbReference type="NCBIfam" id="NF033564">
    <property type="entry name" value="transpos_ISAs1"/>
    <property type="match status" value="1"/>
</dbReference>
<dbReference type="PANTHER" id="PTHR30298:SF0">
    <property type="entry name" value="PROTEIN YBFL-RELATED"/>
    <property type="match status" value="1"/>
</dbReference>
<protein>
    <recommendedName>
        <fullName evidence="2">Transposase IS4-like domain-containing protein</fullName>
    </recommendedName>
</protein>
<dbReference type="EMBL" id="CP022163">
    <property type="protein sequence ID" value="ATB28121.1"/>
    <property type="molecule type" value="Genomic_DNA"/>
</dbReference>
<dbReference type="AlphaFoldDB" id="A0A250IAC8"/>
<proteinExistence type="predicted"/>
<keyword evidence="4" id="KW-1185">Reference proteome</keyword>
<organism evidence="3 4">
    <name type="scientific">Melittangium boletus DSM 14713</name>
    <dbReference type="NCBI Taxonomy" id="1294270"/>
    <lineage>
        <taxon>Bacteria</taxon>
        <taxon>Pseudomonadati</taxon>
        <taxon>Myxococcota</taxon>
        <taxon>Myxococcia</taxon>
        <taxon>Myxococcales</taxon>
        <taxon>Cystobacterineae</taxon>
        <taxon>Archangiaceae</taxon>
        <taxon>Melittangium</taxon>
    </lineage>
</organism>
<evidence type="ECO:0000256" key="1">
    <source>
        <dbReference type="SAM" id="MobiDB-lite"/>
    </source>
</evidence>
<dbReference type="GO" id="GO:0004803">
    <property type="term" value="F:transposase activity"/>
    <property type="evidence" value="ECO:0007669"/>
    <property type="project" value="InterPro"/>
</dbReference>
<accession>A0A250IAC8</accession>
<dbReference type="Pfam" id="PF01609">
    <property type="entry name" value="DDE_Tnp_1"/>
    <property type="match status" value="1"/>
</dbReference>